<organism evidence="1 2">
    <name type="scientific">Fusarium avenaceum</name>
    <dbReference type="NCBI Taxonomy" id="40199"/>
    <lineage>
        <taxon>Eukaryota</taxon>
        <taxon>Fungi</taxon>
        <taxon>Dikarya</taxon>
        <taxon>Ascomycota</taxon>
        <taxon>Pezizomycotina</taxon>
        <taxon>Sordariomycetes</taxon>
        <taxon>Hypocreomycetidae</taxon>
        <taxon>Hypocreales</taxon>
        <taxon>Nectriaceae</taxon>
        <taxon>Fusarium</taxon>
        <taxon>Fusarium tricinctum species complex</taxon>
    </lineage>
</organism>
<proteinExistence type="predicted"/>
<evidence type="ECO:0000313" key="2">
    <source>
        <dbReference type="Proteomes" id="UP000782241"/>
    </source>
</evidence>
<name>A0A9P7KVI3_9HYPO</name>
<dbReference type="AlphaFoldDB" id="A0A9P7KVI3"/>
<dbReference type="Proteomes" id="UP000782241">
    <property type="component" value="Unassembled WGS sequence"/>
</dbReference>
<gene>
    <name evidence="1" type="ORF">KAF25_005118</name>
</gene>
<keyword evidence="2" id="KW-1185">Reference proteome</keyword>
<reference evidence="1" key="1">
    <citation type="submission" date="2021-04" db="EMBL/GenBank/DDBJ databases">
        <title>Draft genome of Fusarium avenaceum strain F156N33, isolated from an atmospheric sample in Virginia.</title>
        <authorList>
            <person name="Yang S."/>
            <person name="Vinatzer B.A."/>
            <person name="Coleman J."/>
        </authorList>
    </citation>
    <scope>NUCLEOTIDE SEQUENCE</scope>
    <source>
        <strain evidence="1">F156N33</strain>
    </source>
</reference>
<dbReference type="EMBL" id="JAGPUO010000005">
    <property type="protein sequence ID" value="KAG5662700.1"/>
    <property type="molecule type" value="Genomic_DNA"/>
</dbReference>
<protein>
    <submittedName>
        <fullName evidence="1">Uncharacterized protein</fullName>
    </submittedName>
</protein>
<sequence length="383" mass="44907">MWSTCFEIRQGKQSTMVRHTIRKSVTSILDFTNDACYSNSNETTASAFVPLSQYRSPQWSSWKTPFVFKIHWYIYFEMSRAELYISPVTLSKVRSKTDFRNIMNVMNDWRQISPPRREIFNLDDIRNQTNHFLNVVARTGLVSFSLQAYQLPGQSTCRYHLYFDLNESLQFRDSQGDVASIHALAMWMEPLDDGLTAELCIRMVIKHRPFMHPLASFEFPLKNAGRPYCQNLNLIDIINTLQGSAAELPDTERANLLRFKFWITQDGLRGYRDVLTQWMIRLNNTEIVGWFCFDQSIEDAWYEDPEDVLEDITFGSIIAASLTSDQTKDLEDMITVQIARKPVRRGLWLDRNFIRTTFQHGKRLPYEGPYEWPLMDLHQADEE</sequence>
<evidence type="ECO:0000313" key="1">
    <source>
        <dbReference type="EMBL" id="KAG5662700.1"/>
    </source>
</evidence>
<comment type="caution">
    <text evidence="1">The sequence shown here is derived from an EMBL/GenBank/DDBJ whole genome shotgun (WGS) entry which is preliminary data.</text>
</comment>
<accession>A0A9P7KVI3</accession>